<name>A0AA86NN02_9EUKA</name>
<gene>
    <name evidence="1" type="ORF">HINF_LOCUS10962</name>
    <name evidence="2" type="ORF">HINF_LOCUS6229</name>
</gene>
<evidence type="ECO:0000313" key="1">
    <source>
        <dbReference type="EMBL" id="CAI9923317.1"/>
    </source>
</evidence>
<keyword evidence="3" id="KW-1185">Reference proteome</keyword>
<dbReference type="EMBL" id="CAXDID020000012">
    <property type="protein sequence ID" value="CAL5980551.1"/>
    <property type="molecule type" value="Genomic_DNA"/>
</dbReference>
<sequence>MFQYSKILITKHRQFQVIKQIVYTAITMNDGTNNQKIGECLLNFRMQKIYQQAVYLKCGFIKFCNTFSSEYQRYNKQQFLNSELQIVQDFQINSIHIFITNEKLGFVIKCQLIDYLKSQKDITVCKSEFDKQTLQSSKWHITLLSGQEAA</sequence>
<organism evidence="1">
    <name type="scientific">Hexamita inflata</name>
    <dbReference type="NCBI Taxonomy" id="28002"/>
    <lineage>
        <taxon>Eukaryota</taxon>
        <taxon>Metamonada</taxon>
        <taxon>Diplomonadida</taxon>
        <taxon>Hexamitidae</taxon>
        <taxon>Hexamitinae</taxon>
        <taxon>Hexamita</taxon>
    </lineage>
</organism>
<evidence type="ECO:0000313" key="3">
    <source>
        <dbReference type="Proteomes" id="UP001642409"/>
    </source>
</evidence>
<evidence type="ECO:0000313" key="2">
    <source>
        <dbReference type="EMBL" id="CAL5980551.1"/>
    </source>
</evidence>
<reference evidence="1" key="1">
    <citation type="submission" date="2023-06" db="EMBL/GenBank/DDBJ databases">
        <authorList>
            <person name="Kurt Z."/>
        </authorList>
    </citation>
    <scope>NUCLEOTIDE SEQUENCE</scope>
</reference>
<dbReference type="EMBL" id="CATOUU010000279">
    <property type="protein sequence ID" value="CAI9923317.1"/>
    <property type="molecule type" value="Genomic_DNA"/>
</dbReference>
<comment type="caution">
    <text evidence="1">The sequence shown here is derived from an EMBL/GenBank/DDBJ whole genome shotgun (WGS) entry which is preliminary data.</text>
</comment>
<protein>
    <submittedName>
        <fullName evidence="2">Hypothetical_protein</fullName>
    </submittedName>
</protein>
<dbReference type="AlphaFoldDB" id="A0AA86NN02"/>
<accession>A0AA86NN02</accession>
<reference evidence="2 3" key="2">
    <citation type="submission" date="2024-07" db="EMBL/GenBank/DDBJ databases">
        <authorList>
            <person name="Akdeniz Z."/>
        </authorList>
    </citation>
    <scope>NUCLEOTIDE SEQUENCE [LARGE SCALE GENOMIC DNA]</scope>
</reference>
<dbReference type="Proteomes" id="UP001642409">
    <property type="component" value="Unassembled WGS sequence"/>
</dbReference>
<proteinExistence type="predicted"/>